<dbReference type="InterPro" id="IPR021109">
    <property type="entry name" value="Peptidase_aspartic_dom_sf"/>
</dbReference>
<organism evidence="1 2">
    <name type="scientific">Saponaria officinalis</name>
    <name type="common">Common soapwort</name>
    <name type="synonym">Lychnis saponaria</name>
    <dbReference type="NCBI Taxonomy" id="3572"/>
    <lineage>
        <taxon>Eukaryota</taxon>
        <taxon>Viridiplantae</taxon>
        <taxon>Streptophyta</taxon>
        <taxon>Embryophyta</taxon>
        <taxon>Tracheophyta</taxon>
        <taxon>Spermatophyta</taxon>
        <taxon>Magnoliopsida</taxon>
        <taxon>eudicotyledons</taxon>
        <taxon>Gunneridae</taxon>
        <taxon>Pentapetalae</taxon>
        <taxon>Caryophyllales</taxon>
        <taxon>Caryophyllaceae</taxon>
        <taxon>Caryophylleae</taxon>
        <taxon>Saponaria</taxon>
    </lineage>
</organism>
<evidence type="ECO:0000313" key="2">
    <source>
        <dbReference type="Proteomes" id="UP001443914"/>
    </source>
</evidence>
<dbReference type="PANTHER" id="PTHR33067">
    <property type="entry name" value="RNA-DIRECTED DNA POLYMERASE-RELATED"/>
    <property type="match status" value="1"/>
</dbReference>
<dbReference type="AlphaFoldDB" id="A0AAW1GU74"/>
<gene>
    <name evidence="1" type="ORF">RND81_14G091800</name>
</gene>
<dbReference type="CDD" id="cd00303">
    <property type="entry name" value="retropepsin_like"/>
    <property type="match status" value="1"/>
</dbReference>
<dbReference type="PANTHER" id="PTHR33067:SF31">
    <property type="entry name" value="RNA-DIRECTED DNA POLYMERASE"/>
    <property type="match status" value="1"/>
</dbReference>
<evidence type="ECO:0000313" key="1">
    <source>
        <dbReference type="EMBL" id="KAK9665122.1"/>
    </source>
</evidence>
<evidence type="ECO:0008006" key="3">
    <source>
        <dbReference type="Google" id="ProtNLM"/>
    </source>
</evidence>
<accession>A0AAW1GU74</accession>
<dbReference type="Gene3D" id="2.40.70.10">
    <property type="entry name" value="Acid Proteases"/>
    <property type="match status" value="1"/>
</dbReference>
<comment type="caution">
    <text evidence="1">The sequence shown here is derived from an EMBL/GenBank/DDBJ whole genome shotgun (WGS) entry which is preliminary data.</text>
</comment>
<proteinExistence type="predicted"/>
<dbReference type="EMBL" id="JBDFQZ010000014">
    <property type="protein sequence ID" value="KAK9665122.1"/>
    <property type="molecule type" value="Genomic_DNA"/>
</dbReference>
<reference evidence="1" key="1">
    <citation type="submission" date="2024-03" db="EMBL/GenBank/DDBJ databases">
        <title>WGS assembly of Saponaria officinalis var. Norfolk2.</title>
        <authorList>
            <person name="Jenkins J."/>
            <person name="Shu S."/>
            <person name="Grimwood J."/>
            <person name="Barry K."/>
            <person name="Goodstein D."/>
            <person name="Schmutz J."/>
            <person name="Leebens-Mack J."/>
            <person name="Osbourn A."/>
        </authorList>
    </citation>
    <scope>NUCLEOTIDE SEQUENCE [LARGE SCALE GENOMIC DNA]</scope>
    <source>
        <strain evidence="1">JIC</strain>
    </source>
</reference>
<keyword evidence="2" id="KW-1185">Reference proteome</keyword>
<dbReference type="Pfam" id="PF13650">
    <property type="entry name" value="Asp_protease_2"/>
    <property type="match status" value="1"/>
</dbReference>
<name>A0AAW1GU74_SAPOF</name>
<dbReference type="Proteomes" id="UP001443914">
    <property type="component" value="Unassembled WGS sequence"/>
</dbReference>
<sequence length="155" mass="16554">MGESATFNLSRECSAILLNKLPPKLDDPGSFSIPCSIGNGAITSALFDLGASVSLMPLSTSKRLNLPEFKPTRVSLQLADKSVKLPVGVCEDVPLAVGKLLIPCDFFVMDIPEDTHVPIILDRPCLATAGAMIDVKNGKLTLQVGDEKVEFELSK</sequence>
<dbReference type="SUPFAM" id="SSF50630">
    <property type="entry name" value="Acid proteases"/>
    <property type="match status" value="1"/>
</dbReference>
<protein>
    <recommendedName>
        <fullName evidence="3">Aspartic peptidase DDI1-type domain-containing protein</fullName>
    </recommendedName>
</protein>